<accession>A0ABR7J484</accession>
<name>A0ABR7J484_9FLAO</name>
<dbReference type="EMBL" id="JACRUJ010000001">
    <property type="protein sequence ID" value="MBC5840361.1"/>
    <property type="molecule type" value="Genomic_DNA"/>
</dbReference>
<reference evidence="1 2" key="1">
    <citation type="submission" date="2020-08" db="EMBL/GenBank/DDBJ databases">
        <title>Description of novel Flavobacterium F-380 isolate.</title>
        <authorList>
            <person name="Saticioglu I.B."/>
            <person name="Duman M."/>
            <person name="Altun S."/>
        </authorList>
    </citation>
    <scope>NUCLEOTIDE SEQUENCE [LARGE SCALE GENOMIC DNA]</scope>
    <source>
        <strain evidence="1 2">F-380</strain>
    </source>
</reference>
<dbReference type="Proteomes" id="UP000629963">
    <property type="component" value="Unassembled WGS sequence"/>
</dbReference>
<evidence type="ECO:0000313" key="1">
    <source>
        <dbReference type="EMBL" id="MBC5840361.1"/>
    </source>
</evidence>
<dbReference type="InterPro" id="IPR045444">
    <property type="entry name" value="DUF6503"/>
</dbReference>
<keyword evidence="2" id="KW-1185">Reference proteome</keyword>
<gene>
    <name evidence="1" type="ORF">H8R23_03000</name>
</gene>
<evidence type="ECO:0000313" key="2">
    <source>
        <dbReference type="Proteomes" id="UP000629963"/>
    </source>
</evidence>
<evidence type="ECO:0008006" key="3">
    <source>
        <dbReference type="Google" id="ProtNLM"/>
    </source>
</evidence>
<sequence>MCSLQAFAQELSGQELLKKTIAYHDPSNKWSDFKGHLVVEMTTPDGNQRLSDIIINLPDQYFKLTSSRNNTAISHIVSKDSSSFSLNDQTTFTEEEAKKYSLTDTRAKFMKNYYTYLYGLPMKLSDDGTIVNPVVERKEFMGKEYLVLQVKYEEGVGKDVWYFYFDPQTYAMEIYQFYHDVAKNDGEYILLSEEETFSGIKFPKNRAWYQNADKKFLATDKLTTITEL</sequence>
<comment type="caution">
    <text evidence="1">The sequence shown here is derived from an EMBL/GenBank/DDBJ whole genome shotgun (WGS) entry which is preliminary data.</text>
</comment>
<organism evidence="1 2">
    <name type="scientific">Flavobacterium kayseriense</name>
    <dbReference type="NCBI Taxonomy" id="2764714"/>
    <lineage>
        <taxon>Bacteria</taxon>
        <taxon>Pseudomonadati</taxon>
        <taxon>Bacteroidota</taxon>
        <taxon>Flavobacteriia</taxon>
        <taxon>Flavobacteriales</taxon>
        <taxon>Flavobacteriaceae</taxon>
        <taxon>Flavobacterium</taxon>
    </lineage>
</organism>
<dbReference type="Pfam" id="PF20113">
    <property type="entry name" value="DUF6503"/>
    <property type="match status" value="1"/>
</dbReference>
<protein>
    <recommendedName>
        <fullName evidence="3">Outer membrane lipoprotein-sorting protein</fullName>
    </recommendedName>
</protein>
<proteinExistence type="predicted"/>